<keyword evidence="5 13" id="KW-0812">Transmembrane</keyword>
<dbReference type="SMART" id="SM00665">
    <property type="entry name" value="B561"/>
    <property type="match status" value="1"/>
</dbReference>
<keyword evidence="7" id="KW-0249">Electron transport</keyword>
<comment type="caution">
    <text evidence="15">The sequence shown here is derived from an EMBL/GenBank/DDBJ whole genome shotgun (WGS) entry which is preliminary data.</text>
</comment>
<keyword evidence="6" id="KW-0479">Metal-binding</keyword>
<reference evidence="15 16" key="1">
    <citation type="submission" date="2024-11" db="EMBL/GenBank/DDBJ databases">
        <title>A near-complete genome assembly of Cinchona calisaya.</title>
        <authorList>
            <person name="Lian D.C."/>
            <person name="Zhao X.W."/>
            <person name="Wei L."/>
        </authorList>
    </citation>
    <scope>NUCLEOTIDE SEQUENCE [LARGE SCALE GENOMIC DNA]</scope>
    <source>
        <tissue evidence="15">Nenye</tissue>
    </source>
</reference>
<evidence type="ECO:0000313" key="16">
    <source>
        <dbReference type="Proteomes" id="UP001630127"/>
    </source>
</evidence>
<keyword evidence="4" id="KW-0349">Heme</keyword>
<dbReference type="FunFam" id="1.20.120.1770:FF:000001">
    <property type="entry name" value="Cytochrome b reductase 1"/>
    <property type="match status" value="1"/>
</dbReference>
<accession>A0ABD3A3H4</accession>
<dbReference type="Pfam" id="PF03188">
    <property type="entry name" value="Cytochrom_B561"/>
    <property type="match status" value="1"/>
</dbReference>
<organism evidence="15 16">
    <name type="scientific">Cinchona calisaya</name>
    <dbReference type="NCBI Taxonomy" id="153742"/>
    <lineage>
        <taxon>Eukaryota</taxon>
        <taxon>Viridiplantae</taxon>
        <taxon>Streptophyta</taxon>
        <taxon>Embryophyta</taxon>
        <taxon>Tracheophyta</taxon>
        <taxon>Spermatophyta</taxon>
        <taxon>Magnoliopsida</taxon>
        <taxon>eudicotyledons</taxon>
        <taxon>Gunneridae</taxon>
        <taxon>Pentapetalae</taxon>
        <taxon>asterids</taxon>
        <taxon>lamiids</taxon>
        <taxon>Gentianales</taxon>
        <taxon>Rubiaceae</taxon>
        <taxon>Cinchonoideae</taxon>
        <taxon>Cinchoneae</taxon>
        <taxon>Cinchona</taxon>
    </lineage>
</organism>
<feature type="transmembrane region" description="Helical" evidence="13">
    <location>
        <begin position="153"/>
        <end position="175"/>
    </location>
</feature>
<keyword evidence="9" id="KW-0408">Iron</keyword>
<dbReference type="InterPro" id="IPR043205">
    <property type="entry name" value="CYB561/CYBRD1-like"/>
</dbReference>
<evidence type="ECO:0000259" key="14">
    <source>
        <dbReference type="PROSITE" id="PS50939"/>
    </source>
</evidence>
<dbReference type="PANTHER" id="PTHR10106:SF22">
    <property type="entry name" value="TRANSMEMBRANE ASCORBATE FERRIREDUCTASE 1"/>
    <property type="match status" value="1"/>
</dbReference>
<dbReference type="PROSITE" id="PS50939">
    <property type="entry name" value="CYTOCHROME_B561"/>
    <property type="match status" value="1"/>
</dbReference>
<evidence type="ECO:0000256" key="5">
    <source>
        <dbReference type="ARBA" id="ARBA00022692"/>
    </source>
</evidence>
<keyword evidence="10 13" id="KW-0472">Membrane</keyword>
<evidence type="ECO:0000256" key="6">
    <source>
        <dbReference type="ARBA" id="ARBA00022723"/>
    </source>
</evidence>
<evidence type="ECO:0000256" key="3">
    <source>
        <dbReference type="ARBA" id="ARBA00022448"/>
    </source>
</evidence>
<gene>
    <name evidence="15" type="ORF">ACH5RR_017102</name>
</gene>
<keyword evidence="16" id="KW-1185">Reference proteome</keyword>
<evidence type="ECO:0000256" key="13">
    <source>
        <dbReference type="SAM" id="Phobius"/>
    </source>
</evidence>
<evidence type="ECO:0000256" key="2">
    <source>
        <dbReference type="ARBA" id="ARBA00004141"/>
    </source>
</evidence>
<proteinExistence type="predicted"/>
<evidence type="ECO:0000256" key="10">
    <source>
        <dbReference type="ARBA" id="ARBA00023136"/>
    </source>
</evidence>
<dbReference type="EMBL" id="JBJUIK010000007">
    <property type="protein sequence ID" value="KAL3524268.1"/>
    <property type="molecule type" value="Genomic_DNA"/>
</dbReference>
<evidence type="ECO:0000256" key="4">
    <source>
        <dbReference type="ARBA" id="ARBA00022617"/>
    </source>
</evidence>
<protein>
    <recommendedName>
        <fullName evidence="11">ascorbate ferrireductase (transmembrane)</fullName>
        <ecNumber evidence="11">7.2.1.3</ecNumber>
    </recommendedName>
</protein>
<feature type="transmembrane region" description="Helical" evidence="13">
    <location>
        <begin position="81"/>
        <end position="99"/>
    </location>
</feature>
<feature type="transmembrane region" description="Helical" evidence="13">
    <location>
        <begin position="7"/>
        <end position="33"/>
    </location>
</feature>
<dbReference type="EC" id="7.2.1.3" evidence="11"/>
<comment type="cofactor">
    <cofactor evidence="1">
        <name>heme b</name>
        <dbReference type="ChEBI" id="CHEBI:60344"/>
    </cofactor>
</comment>
<dbReference type="Gene3D" id="1.20.120.1770">
    <property type="match status" value="1"/>
</dbReference>
<evidence type="ECO:0000256" key="9">
    <source>
        <dbReference type="ARBA" id="ARBA00023004"/>
    </source>
</evidence>
<keyword evidence="8 13" id="KW-1133">Transmembrane helix</keyword>
<feature type="transmembrane region" description="Helical" evidence="13">
    <location>
        <begin position="45"/>
        <end position="69"/>
    </location>
</feature>
<name>A0ABD3A3H4_9GENT</name>
<comment type="subcellular location">
    <subcellularLocation>
        <location evidence="2">Membrane</location>
        <topology evidence="2">Multi-pass membrane protein</topology>
    </subcellularLocation>
</comment>
<sequence length="230" mass="25282">MAIGVKAVPFAVITQVLGIAGIIMVLIWCISFRGGLAWEASNKNLIFNIHPVLMLLGLIVIGGEAIITYKTLPLKKEVKKLIHLVLHAIALILGIIGIYTAFKFHNESNIANLYSLHSWLGIGIIILYGIQWIYGFLVFFYPGGTSGIRRESLPWHVIFGLFVYILAVGNAALGYLEKLTFLENSGIAKYGAEAFLVNFTAIVTILFGTFVILTVFAQPVAEDEYSYSAI</sequence>
<dbReference type="GO" id="GO:0016020">
    <property type="term" value="C:membrane"/>
    <property type="evidence" value="ECO:0007669"/>
    <property type="project" value="UniProtKB-SubCell"/>
</dbReference>
<dbReference type="InterPro" id="IPR006593">
    <property type="entry name" value="Cyt_b561/ferric_Rdtase_TM"/>
</dbReference>
<evidence type="ECO:0000256" key="11">
    <source>
        <dbReference type="ARBA" id="ARBA00024225"/>
    </source>
</evidence>
<feature type="transmembrane region" description="Helical" evidence="13">
    <location>
        <begin position="119"/>
        <end position="141"/>
    </location>
</feature>
<dbReference type="GO" id="GO:0046872">
    <property type="term" value="F:metal ion binding"/>
    <property type="evidence" value="ECO:0007669"/>
    <property type="project" value="UniProtKB-KW"/>
</dbReference>
<evidence type="ECO:0000256" key="1">
    <source>
        <dbReference type="ARBA" id="ARBA00001970"/>
    </source>
</evidence>
<evidence type="ECO:0000256" key="8">
    <source>
        <dbReference type="ARBA" id="ARBA00022989"/>
    </source>
</evidence>
<feature type="transmembrane region" description="Helical" evidence="13">
    <location>
        <begin position="195"/>
        <end position="217"/>
    </location>
</feature>
<dbReference type="Proteomes" id="UP001630127">
    <property type="component" value="Unassembled WGS sequence"/>
</dbReference>
<dbReference type="PANTHER" id="PTHR10106">
    <property type="entry name" value="CYTOCHROME B561-RELATED"/>
    <property type="match status" value="1"/>
</dbReference>
<comment type="catalytic activity">
    <reaction evidence="12">
        <text>Fe(3+)(out) + L-ascorbate(in) = monodehydro-L-ascorbate radical(in) + Fe(2+)(out) + H(+)</text>
        <dbReference type="Rhea" id="RHEA:30403"/>
        <dbReference type="ChEBI" id="CHEBI:15378"/>
        <dbReference type="ChEBI" id="CHEBI:29033"/>
        <dbReference type="ChEBI" id="CHEBI:29034"/>
        <dbReference type="ChEBI" id="CHEBI:38290"/>
        <dbReference type="ChEBI" id="CHEBI:59513"/>
        <dbReference type="EC" id="7.2.1.3"/>
    </reaction>
</comment>
<evidence type="ECO:0000313" key="15">
    <source>
        <dbReference type="EMBL" id="KAL3524268.1"/>
    </source>
</evidence>
<dbReference type="AlphaFoldDB" id="A0ABD3A3H4"/>
<dbReference type="GO" id="GO:0140571">
    <property type="term" value="F:transmembrane ascorbate ferrireductase activity"/>
    <property type="evidence" value="ECO:0007669"/>
    <property type="project" value="UniProtKB-EC"/>
</dbReference>
<keyword evidence="3" id="KW-0813">Transport</keyword>
<evidence type="ECO:0000256" key="12">
    <source>
        <dbReference type="ARBA" id="ARBA00051575"/>
    </source>
</evidence>
<evidence type="ECO:0000256" key="7">
    <source>
        <dbReference type="ARBA" id="ARBA00022982"/>
    </source>
</evidence>
<feature type="domain" description="Cytochrome b561" evidence="14">
    <location>
        <begin position="13"/>
        <end position="216"/>
    </location>
</feature>